<evidence type="ECO:0000256" key="2">
    <source>
        <dbReference type="ARBA" id="ARBA00022679"/>
    </source>
</evidence>
<evidence type="ECO:0000256" key="1">
    <source>
        <dbReference type="ARBA" id="ARBA00022490"/>
    </source>
</evidence>
<dbReference type="PANTHER" id="PTHR30456:SF0">
    <property type="entry name" value="PYRIDOXINE 5'-PHOSPHATE SYNTHASE"/>
    <property type="match status" value="1"/>
</dbReference>
<dbReference type="SUPFAM" id="SSF63892">
    <property type="entry name" value="Pyridoxine 5'-phosphate synthase"/>
    <property type="match status" value="1"/>
</dbReference>
<protein>
    <submittedName>
        <fullName evidence="4">Pyridoxine 5'-phosphate synthase</fullName>
        <ecNumber evidence="4">2.6.99.2</ecNumber>
    </submittedName>
</protein>
<gene>
    <name evidence="4" type="ORF">MNBD_GAMMA17-1811</name>
</gene>
<dbReference type="NCBIfam" id="NF003626">
    <property type="entry name" value="PRK05265.1-4"/>
    <property type="match status" value="1"/>
</dbReference>
<dbReference type="PANTHER" id="PTHR30456">
    <property type="entry name" value="PYRIDOXINE 5'-PHOSPHATE SYNTHASE"/>
    <property type="match status" value="1"/>
</dbReference>
<sequence length="244" mass="27131">MTNLSVNLNKIALLRNSRGRDFPNVVQFAEKMIALGVQGITAHPRQDERHITKNDAMELGRVLSKNSEVEFNIEGYPSHDFMELVARVKPDQCTLVPDTPDQLTSDHGWDLEKNGGFIEKTCRQLTSEGIRSSIFMDPNPGQIKLVPNTGANRIELYTEEYASTFNKPEHEAVFNQYKESAAIAKKLGIGVNAGHDLDLTNLSKFLTINGILEVSIGHVLTVECIEYGMKSIIGKYIKVCASSH</sequence>
<dbReference type="InterPro" id="IPR036130">
    <property type="entry name" value="Pyridoxine-5'_phos_synth"/>
</dbReference>
<dbReference type="Pfam" id="PF03740">
    <property type="entry name" value="PdxJ"/>
    <property type="match status" value="1"/>
</dbReference>
<keyword evidence="2 4" id="KW-0808">Transferase</keyword>
<dbReference type="Gene3D" id="3.20.20.70">
    <property type="entry name" value="Aldolase class I"/>
    <property type="match status" value="1"/>
</dbReference>
<dbReference type="NCBIfam" id="TIGR00559">
    <property type="entry name" value="pdxJ"/>
    <property type="match status" value="1"/>
</dbReference>
<name>A0A3B0Z6M8_9ZZZZ</name>
<dbReference type="InterPro" id="IPR013785">
    <property type="entry name" value="Aldolase_TIM"/>
</dbReference>
<dbReference type="GO" id="GO:0033856">
    <property type="term" value="F:pyridoxine 5'-phosphate synthase activity"/>
    <property type="evidence" value="ECO:0007669"/>
    <property type="project" value="UniProtKB-EC"/>
</dbReference>
<accession>A0A3B0Z6M8</accession>
<dbReference type="CDD" id="cd00003">
    <property type="entry name" value="PNPsynthase"/>
    <property type="match status" value="1"/>
</dbReference>
<dbReference type="EC" id="2.6.99.2" evidence="4"/>
<reference evidence="4" key="1">
    <citation type="submission" date="2018-06" db="EMBL/GenBank/DDBJ databases">
        <authorList>
            <person name="Zhirakovskaya E."/>
        </authorList>
    </citation>
    <scope>NUCLEOTIDE SEQUENCE</scope>
</reference>
<evidence type="ECO:0000313" key="4">
    <source>
        <dbReference type="EMBL" id="VAW89018.1"/>
    </source>
</evidence>
<keyword evidence="1" id="KW-0963">Cytoplasm</keyword>
<dbReference type="AlphaFoldDB" id="A0A3B0Z6M8"/>
<dbReference type="GO" id="GO:0005829">
    <property type="term" value="C:cytosol"/>
    <property type="evidence" value="ECO:0007669"/>
    <property type="project" value="TreeGrafter"/>
</dbReference>
<organism evidence="4">
    <name type="scientific">hydrothermal vent metagenome</name>
    <dbReference type="NCBI Taxonomy" id="652676"/>
    <lineage>
        <taxon>unclassified sequences</taxon>
        <taxon>metagenomes</taxon>
        <taxon>ecological metagenomes</taxon>
    </lineage>
</organism>
<proteinExistence type="inferred from homology"/>
<evidence type="ECO:0000256" key="3">
    <source>
        <dbReference type="ARBA" id="ARBA00023096"/>
    </source>
</evidence>
<dbReference type="EMBL" id="UOFQ01000117">
    <property type="protein sequence ID" value="VAW89018.1"/>
    <property type="molecule type" value="Genomic_DNA"/>
</dbReference>
<dbReference type="HAMAP" id="MF_00279">
    <property type="entry name" value="PdxJ"/>
    <property type="match status" value="1"/>
</dbReference>
<dbReference type="GO" id="GO:0008615">
    <property type="term" value="P:pyridoxine biosynthetic process"/>
    <property type="evidence" value="ECO:0007669"/>
    <property type="project" value="UniProtKB-KW"/>
</dbReference>
<dbReference type="InterPro" id="IPR004569">
    <property type="entry name" value="PyrdxlP_synth_PdxJ"/>
</dbReference>
<keyword evidence="3" id="KW-0664">Pyridoxine biosynthesis</keyword>